<gene>
    <name evidence="7" type="ORF">CF168_00385</name>
</gene>
<keyword evidence="3" id="KW-0547">Nucleotide-binding</keyword>
<dbReference type="InterPro" id="IPR002173">
    <property type="entry name" value="Carboh/pur_kinase_PfkB_CS"/>
</dbReference>
<proteinExistence type="inferred from homology"/>
<dbReference type="SUPFAM" id="SSF53613">
    <property type="entry name" value="Ribokinase-like"/>
    <property type="match status" value="1"/>
</dbReference>
<evidence type="ECO:0000256" key="1">
    <source>
        <dbReference type="ARBA" id="ARBA00010688"/>
    </source>
</evidence>
<dbReference type="Gene3D" id="3.40.1190.20">
    <property type="match status" value="1"/>
</dbReference>
<evidence type="ECO:0000259" key="6">
    <source>
        <dbReference type="Pfam" id="PF00294"/>
    </source>
</evidence>
<dbReference type="RefSeq" id="WP_089066623.1">
    <property type="nucleotide sequence ID" value="NZ_CP022358.1"/>
</dbReference>
<evidence type="ECO:0000256" key="5">
    <source>
        <dbReference type="ARBA" id="ARBA00022840"/>
    </source>
</evidence>
<dbReference type="InterPro" id="IPR029056">
    <property type="entry name" value="Ribokinase-like"/>
</dbReference>
<keyword evidence="2" id="KW-0808">Transferase</keyword>
<dbReference type="AlphaFoldDB" id="A0A220UHQ1"/>
<reference evidence="7 8" key="1">
    <citation type="submission" date="2017-07" db="EMBL/GenBank/DDBJ databases">
        <title>Phenotypical and genomic characterization of a clinical isolate of Shewanella bicestrii sp. nov. producing an extended-spectrum beta-lactamase and a new oxacillinase variant.</title>
        <authorList>
            <person name="Jousset A.B."/>
            <person name="Bonnin R.A."/>
            <person name="Girlich D."/>
            <person name="Dabos L."/>
            <person name="Potron A."/>
            <person name="Dortet L."/>
            <person name="Glaser P."/>
            <person name="Naas T."/>
        </authorList>
    </citation>
    <scope>NUCLEOTIDE SEQUENCE [LARGE SCALE GENOMIC DNA]</scope>
    <source>
        <strain evidence="7 8">JAB-1</strain>
    </source>
</reference>
<dbReference type="Proteomes" id="UP000198367">
    <property type="component" value="Chromosome"/>
</dbReference>
<evidence type="ECO:0000256" key="3">
    <source>
        <dbReference type="ARBA" id="ARBA00022741"/>
    </source>
</evidence>
<dbReference type="InterPro" id="IPR050306">
    <property type="entry name" value="PfkB_Carbo_kinase"/>
</dbReference>
<name>A0A220UHQ1_9GAMM</name>
<comment type="similarity">
    <text evidence="1">Belongs to the carbohydrate kinase PfkB family.</text>
</comment>
<keyword evidence="5" id="KW-0067">ATP-binding</keyword>
<evidence type="ECO:0000313" key="8">
    <source>
        <dbReference type="Proteomes" id="UP000198367"/>
    </source>
</evidence>
<dbReference type="PANTHER" id="PTHR43085">
    <property type="entry name" value="HEXOKINASE FAMILY MEMBER"/>
    <property type="match status" value="1"/>
</dbReference>
<evidence type="ECO:0000256" key="4">
    <source>
        <dbReference type="ARBA" id="ARBA00022777"/>
    </source>
</evidence>
<protein>
    <submittedName>
        <fullName evidence="7">Ribokinase</fullName>
    </submittedName>
</protein>
<dbReference type="GO" id="GO:0005524">
    <property type="term" value="F:ATP binding"/>
    <property type="evidence" value="ECO:0007669"/>
    <property type="project" value="UniProtKB-KW"/>
</dbReference>
<keyword evidence="4 7" id="KW-0418">Kinase</keyword>
<dbReference type="CDD" id="cd01167">
    <property type="entry name" value="bac_FRK"/>
    <property type="match status" value="1"/>
</dbReference>
<evidence type="ECO:0000256" key="2">
    <source>
        <dbReference type="ARBA" id="ARBA00022679"/>
    </source>
</evidence>
<dbReference type="PANTHER" id="PTHR43085:SF1">
    <property type="entry name" value="PSEUDOURIDINE KINASE-RELATED"/>
    <property type="match status" value="1"/>
</dbReference>
<dbReference type="EMBL" id="CP022358">
    <property type="protein sequence ID" value="ASK67432.1"/>
    <property type="molecule type" value="Genomic_DNA"/>
</dbReference>
<dbReference type="Pfam" id="PF00294">
    <property type="entry name" value="PfkB"/>
    <property type="match status" value="1"/>
</dbReference>
<dbReference type="InterPro" id="IPR011611">
    <property type="entry name" value="PfkB_dom"/>
</dbReference>
<evidence type="ECO:0000313" key="7">
    <source>
        <dbReference type="EMBL" id="ASK67432.1"/>
    </source>
</evidence>
<feature type="domain" description="Carbohydrate kinase PfkB" evidence="6">
    <location>
        <begin position="3"/>
        <end position="314"/>
    </location>
</feature>
<dbReference type="KEGG" id="sbj:CF168_00385"/>
<organism evidence="7 8">
    <name type="scientific">Shewanella bicestrii</name>
    <dbReference type="NCBI Taxonomy" id="2018305"/>
    <lineage>
        <taxon>Bacteria</taxon>
        <taxon>Pseudomonadati</taxon>
        <taxon>Pseudomonadota</taxon>
        <taxon>Gammaproteobacteria</taxon>
        <taxon>Alteromonadales</taxon>
        <taxon>Shewanellaceae</taxon>
        <taxon>Shewanella</taxon>
    </lineage>
</organism>
<dbReference type="GO" id="GO:0016301">
    <property type="term" value="F:kinase activity"/>
    <property type="evidence" value="ECO:0007669"/>
    <property type="project" value="UniProtKB-KW"/>
</dbReference>
<accession>A0A220UHQ1</accession>
<sequence>MTVLLSFGEVLVDLLPTDISGKSHQAIAGGAPANVAVGYAKLGGKSYFAGGISTDDYGAMLKQALANEGVVTDYLTQVPEAPTATVVVNLDEHGERTFEFNRQGTADLCYSPRHFDAIPWQQMDIFHLCSNTFTEASIFNASLYGAFCANSFNKIVSFDVNLRLSLWPDTALLAERVEQCFRYTQVLKMSREEAEYLALTRNKSFEDYLQFCLAHGVEVILITDGANPVQCITVNERFSVPVPQIKAVDTTAAGDSFMAGFLFALGFELAFDLEHLTLKHRLACQAQLRKAIEFAVRCGAVTCGQKGAFPALPTLSQVS</sequence>
<dbReference type="PROSITE" id="PS00584">
    <property type="entry name" value="PFKB_KINASES_2"/>
    <property type="match status" value="1"/>
</dbReference>
<keyword evidence="8" id="KW-1185">Reference proteome</keyword>